<dbReference type="GO" id="GO:0003676">
    <property type="term" value="F:nucleic acid binding"/>
    <property type="evidence" value="ECO:0007669"/>
    <property type="project" value="InterPro"/>
</dbReference>
<reference evidence="3 4" key="1">
    <citation type="submission" date="2013-11" db="EMBL/GenBank/DDBJ databases">
        <title>Single cell genomics of uncultured Tannerella BU063 (oral taxon 286).</title>
        <authorList>
            <person name="Beall C.J."/>
            <person name="Campbell A.G."/>
            <person name="Griffen A.L."/>
            <person name="Podar M."/>
            <person name="Leys E.J."/>
        </authorList>
    </citation>
    <scope>NUCLEOTIDE SEQUENCE [LARGE SCALE GENOMIC DNA]</scope>
    <source>
        <strain evidence="3">Cell 5</strain>
    </source>
</reference>
<dbReference type="PANTHER" id="PTHR37296:SF1">
    <property type="entry name" value="CONSERVED VIRULENCE FACTOR B"/>
    <property type="match status" value="1"/>
</dbReference>
<dbReference type="InterPro" id="IPR040764">
    <property type="entry name" value="CvfB_WH"/>
</dbReference>
<sequence length="280" mass="31574">MEIGKYNTLRIARRVDFGLYLADADGNGNEVLLPTRYVPDAAQEGDELIVFVYHDNEGRPIATTDRPAATVGEFARMRVRQVAAAGAFLEWGLMKDLLVPFREQKIPMQEGQWHIVYVYLDHITQRVVGSARIDKYLDNIPPRYTRGQAVDLFVTGETELGYKVIINHLHAGLLYRNEVFRPLRTGDRATGYIKEVREDDKIDVSLYPLGYDKIDGIADRILEALRQNGGALPVHDKSDADEIRALFGCSKKSFKQAVGALYKRHLITIESAGLRLIAED</sequence>
<dbReference type="Pfam" id="PF13509">
    <property type="entry name" value="S1_2"/>
    <property type="match status" value="1"/>
</dbReference>
<dbReference type="Gene3D" id="1.10.10.10">
    <property type="entry name" value="Winged helix-like DNA-binding domain superfamily/Winged helix DNA-binding domain"/>
    <property type="match status" value="1"/>
</dbReference>
<proteinExistence type="inferred from homology"/>
<organism evidence="3 4">
    <name type="scientific">Tannerella sp. oral taxon BU063 isolate Cell 5</name>
    <dbReference type="NCBI Taxonomy" id="1410950"/>
    <lineage>
        <taxon>Bacteria</taxon>
        <taxon>Pseudomonadati</taxon>
        <taxon>Bacteroidota</taxon>
        <taxon>Bacteroidia</taxon>
        <taxon>Bacteroidales</taxon>
        <taxon>Tannerellaceae</taxon>
        <taxon>Tannerella</taxon>
    </lineage>
</organism>
<dbReference type="PATRIC" id="fig|1410950.3.peg.916"/>
<dbReference type="AlphaFoldDB" id="W2CC24"/>
<dbReference type="InterPro" id="IPR003029">
    <property type="entry name" value="S1_domain"/>
</dbReference>
<gene>
    <name evidence="3" type="ORF">T229_06925</name>
</gene>
<dbReference type="InterPro" id="IPR036388">
    <property type="entry name" value="WH-like_DNA-bd_sf"/>
</dbReference>
<feature type="domain" description="S1 motif" evidence="2">
    <location>
        <begin position="2"/>
        <end position="65"/>
    </location>
</feature>
<evidence type="ECO:0000313" key="4">
    <source>
        <dbReference type="Proteomes" id="UP000018872"/>
    </source>
</evidence>
<comment type="similarity">
    <text evidence="1">Belongs to the CvfB family.</text>
</comment>
<evidence type="ECO:0000313" key="3">
    <source>
        <dbReference type="EMBL" id="ETK04789.1"/>
    </source>
</evidence>
<feature type="domain" description="S1 motif" evidence="2">
    <location>
        <begin position="145"/>
        <end position="207"/>
    </location>
</feature>
<dbReference type="PIRSF" id="PIRSF012524">
    <property type="entry name" value="YitL_S1"/>
    <property type="match status" value="1"/>
</dbReference>
<feature type="domain" description="S1 motif" evidence="2">
    <location>
        <begin position="70"/>
        <end position="132"/>
    </location>
</feature>
<dbReference type="Pfam" id="PF17783">
    <property type="entry name" value="WHD_CvfB"/>
    <property type="match status" value="1"/>
</dbReference>
<dbReference type="PANTHER" id="PTHR37296">
    <property type="entry name" value="CONSERVED VIRULENCE FACTOR B"/>
    <property type="match status" value="1"/>
</dbReference>
<dbReference type="InterPro" id="IPR014464">
    <property type="entry name" value="CvfB_fam"/>
</dbReference>
<dbReference type="SMART" id="SM00316">
    <property type="entry name" value="S1"/>
    <property type="match status" value="3"/>
</dbReference>
<accession>W2CC24</accession>
<protein>
    <submittedName>
        <fullName evidence="3">GntR family transcriptional regulator</fullName>
    </submittedName>
</protein>
<evidence type="ECO:0000256" key="1">
    <source>
        <dbReference type="PIRNR" id="PIRNR012524"/>
    </source>
</evidence>
<name>W2CC24_9BACT</name>
<dbReference type="InterPro" id="IPR012340">
    <property type="entry name" value="NA-bd_OB-fold"/>
</dbReference>
<dbReference type="InterPro" id="IPR039566">
    <property type="entry name" value="CvfB_S1_st"/>
</dbReference>
<evidence type="ECO:0000259" key="2">
    <source>
        <dbReference type="SMART" id="SM00316"/>
    </source>
</evidence>
<dbReference type="EMBL" id="AYYC01000611">
    <property type="protein sequence ID" value="ETK04789.1"/>
    <property type="molecule type" value="Genomic_DNA"/>
</dbReference>
<dbReference type="Gene3D" id="2.40.50.140">
    <property type="entry name" value="Nucleic acid-binding proteins"/>
    <property type="match status" value="1"/>
</dbReference>
<comment type="caution">
    <text evidence="3">The sequence shown here is derived from an EMBL/GenBank/DDBJ whole genome shotgun (WGS) entry which is preliminary data.</text>
</comment>
<dbReference type="Proteomes" id="UP000018872">
    <property type="component" value="Unassembled WGS sequence"/>
</dbReference>